<dbReference type="RefSeq" id="WP_106078297.1">
    <property type="nucleotide sequence ID" value="NZ_MTBD01000124.1"/>
</dbReference>
<dbReference type="AlphaFoldDB" id="A0A2S9WYF7"/>
<dbReference type="InterPro" id="IPR038140">
    <property type="entry name" value="DotD_sf"/>
</dbReference>
<gene>
    <name evidence="2" type="ORF">BUE93_22090</name>
</gene>
<sequence length="218" mass="23826">MRKYGYIVLMAALSAPAVAAETYDLQYNGSLPGVLRHIQKLDPSLSIIEIGAEQPVPLNVSIKKASKVDVLREVGMQSGDKADLIYSNAKNSLTVTYNPPKTVPMPPVVKLADGTVIVQYGKARPALSCQTFDVCTIQLEAGEKINKLDIGDRENWNVSPSVVGDGMERSIALVVQPRARNVRTSLLISTNKRIYSVALRSPSMETELSDAHLKFHYS</sequence>
<dbReference type="Pfam" id="PF03524">
    <property type="entry name" value="CagX"/>
    <property type="match status" value="1"/>
</dbReference>
<dbReference type="OrthoDB" id="5357875at2"/>
<dbReference type="InterPro" id="IPR010258">
    <property type="entry name" value="Conjugal_tfr_TrbG/VirB9/CagX"/>
</dbReference>
<dbReference type="EMBL" id="MTBD01000124">
    <property type="protein sequence ID" value="PRP68493.1"/>
    <property type="molecule type" value="Genomic_DNA"/>
</dbReference>
<organism evidence="2 3">
    <name type="scientific">Chromobacterium amazonense</name>
    <dbReference type="NCBI Taxonomy" id="1382803"/>
    <lineage>
        <taxon>Bacteria</taxon>
        <taxon>Pseudomonadati</taxon>
        <taxon>Pseudomonadota</taxon>
        <taxon>Betaproteobacteria</taxon>
        <taxon>Neisseriales</taxon>
        <taxon>Chromobacteriaceae</taxon>
        <taxon>Chromobacterium</taxon>
    </lineage>
</organism>
<name>A0A2S9WYF7_9NEIS</name>
<dbReference type="Gene3D" id="3.55.50.60">
    <property type="entry name" value="DotD protein"/>
    <property type="match status" value="1"/>
</dbReference>
<evidence type="ECO:0000313" key="2">
    <source>
        <dbReference type="EMBL" id="PRP68493.1"/>
    </source>
</evidence>
<feature type="signal peptide" evidence="1">
    <location>
        <begin position="1"/>
        <end position="19"/>
    </location>
</feature>
<evidence type="ECO:0000313" key="3">
    <source>
        <dbReference type="Proteomes" id="UP000239469"/>
    </source>
</evidence>
<comment type="caution">
    <text evidence="2">The sequence shown here is derived from an EMBL/GenBank/DDBJ whole genome shotgun (WGS) entry which is preliminary data.</text>
</comment>
<accession>A0A2S9WYF7</accession>
<evidence type="ECO:0000256" key="1">
    <source>
        <dbReference type="SAM" id="SignalP"/>
    </source>
</evidence>
<keyword evidence="1" id="KW-0732">Signal</keyword>
<protein>
    <submittedName>
        <fullName evidence="2">Uncharacterized protein</fullName>
    </submittedName>
</protein>
<feature type="chain" id="PRO_5015498630" evidence="1">
    <location>
        <begin position="20"/>
        <end position="218"/>
    </location>
</feature>
<reference evidence="2 3" key="1">
    <citation type="submission" date="2017-01" db="EMBL/GenBank/DDBJ databases">
        <title>New insights into the genetic diversity of Chromobacterium isolated from tropical freshwater lake.</title>
        <authorList>
            <person name="Santos A.B."/>
            <person name="Nascimento A.M."/>
            <person name="Da Silva P.C."/>
        </authorList>
    </citation>
    <scope>NUCLEOTIDE SEQUENCE [LARGE SCALE GENOMIC DNA]</scope>
    <source>
        <strain evidence="2 3">56AF</strain>
    </source>
</reference>
<dbReference type="Proteomes" id="UP000239469">
    <property type="component" value="Unassembled WGS sequence"/>
</dbReference>
<dbReference type="Pfam" id="PF16816">
    <property type="entry name" value="DotD"/>
    <property type="match status" value="1"/>
</dbReference>
<proteinExistence type="predicted"/>
<dbReference type="InterPro" id="IPR031817">
    <property type="entry name" value="DotD"/>
</dbReference>